<proteinExistence type="predicted"/>
<accession>A0AAV3P2W4</accession>
<comment type="caution">
    <text evidence="1">The sequence shown here is derived from an EMBL/GenBank/DDBJ whole genome shotgun (WGS) entry which is preliminary data.</text>
</comment>
<dbReference type="AlphaFoldDB" id="A0AAV3P2W4"/>
<evidence type="ECO:0000313" key="2">
    <source>
        <dbReference type="Proteomes" id="UP001454036"/>
    </source>
</evidence>
<dbReference type="Proteomes" id="UP001454036">
    <property type="component" value="Unassembled WGS sequence"/>
</dbReference>
<name>A0AAV3P2W4_LITER</name>
<evidence type="ECO:0000313" key="1">
    <source>
        <dbReference type="EMBL" id="GAA0145041.1"/>
    </source>
</evidence>
<gene>
    <name evidence="1" type="ORF">LIER_42838</name>
</gene>
<organism evidence="1 2">
    <name type="scientific">Lithospermum erythrorhizon</name>
    <name type="common">Purple gromwell</name>
    <name type="synonym">Lithospermum officinale var. erythrorhizon</name>
    <dbReference type="NCBI Taxonomy" id="34254"/>
    <lineage>
        <taxon>Eukaryota</taxon>
        <taxon>Viridiplantae</taxon>
        <taxon>Streptophyta</taxon>
        <taxon>Embryophyta</taxon>
        <taxon>Tracheophyta</taxon>
        <taxon>Spermatophyta</taxon>
        <taxon>Magnoliopsida</taxon>
        <taxon>eudicotyledons</taxon>
        <taxon>Gunneridae</taxon>
        <taxon>Pentapetalae</taxon>
        <taxon>asterids</taxon>
        <taxon>lamiids</taxon>
        <taxon>Boraginales</taxon>
        <taxon>Boraginaceae</taxon>
        <taxon>Boraginoideae</taxon>
        <taxon>Lithospermeae</taxon>
        <taxon>Lithospermum</taxon>
    </lineage>
</organism>
<keyword evidence="2" id="KW-1185">Reference proteome</keyword>
<protein>
    <submittedName>
        <fullName evidence="1">Uncharacterized protein</fullName>
    </submittedName>
</protein>
<reference evidence="1 2" key="1">
    <citation type="submission" date="2024-01" db="EMBL/GenBank/DDBJ databases">
        <title>The complete chloroplast genome sequence of Lithospermum erythrorhizon: insights into the phylogenetic relationship among Boraginaceae species and the maternal lineages of purple gromwells.</title>
        <authorList>
            <person name="Okada T."/>
            <person name="Watanabe K."/>
        </authorList>
    </citation>
    <scope>NUCLEOTIDE SEQUENCE [LARGE SCALE GENOMIC DNA]</scope>
</reference>
<dbReference type="EMBL" id="BAABME010031269">
    <property type="protein sequence ID" value="GAA0145041.1"/>
    <property type="molecule type" value="Genomic_DNA"/>
</dbReference>
<sequence length="153" mass="17572">MEFKGGYVKEFVDRLPLASLRQNGRPDTFEGRFRFEESRCLFDESQEVVQQAWDKVQHHDPGGKLMSVSGMGDWDCYNGKETDWVNVISSQRCRMMRVFGTGMSQESSQLEMEAVTQMDKEFTNEEIKHCLFTMNGSKAPGPDGMLAKFLQHN</sequence>